<sequence length="103" mass="12094">MYKWPLRCTVSASSQRRGSRAFKSKWDCRVHCTLPLVSNNKQRDRRNIRPQPFSSTPIIAQKESHTNLYLTWVIDNGTRLIVTTTLLCKYPEFPRAGHYTSFY</sequence>
<name>A0A0X3NRF8_SCHSO</name>
<evidence type="ECO:0000313" key="1">
    <source>
        <dbReference type="EMBL" id="JAP42225.1"/>
    </source>
</evidence>
<organism evidence="1">
    <name type="scientific">Schistocephalus solidus</name>
    <name type="common">Tapeworm</name>
    <dbReference type="NCBI Taxonomy" id="70667"/>
    <lineage>
        <taxon>Eukaryota</taxon>
        <taxon>Metazoa</taxon>
        <taxon>Spiralia</taxon>
        <taxon>Lophotrochozoa</taxon>
        <taxon>Platyhelminthes</taxon>
        <taxon>Cestoda</taxon>
        <taxon>Eucestoda</taxon>
        <taxon>Diphyllobothriidea</taxon>
        <taxon>Diphyllobothriidae</taxon>
        <taxon>Schistocephalus</taxon>
    </lineage>
</organism>
<dbReference type="EMBL" id="GEEE01021000">
    <property type="protein sequence ID" value="JAP42225.1"/>
    <property type="molecule type" value="Transcribed_RNA"/>
</dbReference>
<accession>A0A0X3NRF8</accession>
<reference evidence="1" key="1">
    <citation type="submission" date="2016-01" db="EMBL/GenBank/DDBJ databases">
        <title>Reference transcriptome for the parasite Schistocephalus solidus: insights into the molecular evolution of parasitism.</title>
        <authorList>
            <person name="Hebert F.O."/>
            <person name="Grambauer S."/>
            <person name="Barber I."/>
            <person name="Landry C.R."/>
            <person name="Aubin-Horth N."/>
        </authorList>
    </citation>
    <scope>NUCLEOTIDE SEQUENCE</scope>
</reference>
<protein>
    <submittedName>
        <fullName evidence="1">Uncharacterized protein</fullName>
    </submittedName>
</protein>
<dbReference type="AlphaFoldDB" id="A0A0X3NRF8"/>
<proteinExistence type="predicted"/>
<gene>
    <name evidence="1" type="ORF">TR116215</name>
</gene>